<dbReference type="CDD" id="cd02932">
    <property type="entry name" value="OYE_YqiM_FMN"/>
    <property type="match status" value="1"/>
</dbReference>
<dbReference type="SUPFAM" id="SSF51395">
    <property type="entry name" value="FMN-linked oxidoreductases"/>
    <property type="match status" value="1"/>
</dbReference>
<protein>
    <submittedName>
        <fullName evidence="7">NADH:flavin oxidoreductase / NADH oxidase</fullName>
    </submittedName>
</protein>
<dbReference type="PANTHER" id="PTHR43303">
    <property type="entry name" value="NADPH DEHYDROGENASE C23G7.10C-RELATED"/>
    <property type="match status" value="1"/>
</dbReference>
<evidence type="ECO:0000256" key="3">
    <source>
        <dbReference type="ARBA" id="ARBA00022643"/>
    </source>
</evidence>
<evidence type="ECO:0000259" key="6">
    <source>
        <dbReference type="Pfam" id="PF00724"/>
    </source>
</evidence>
<dbReference type="InterPro" id="IPR044152">
    <property type="entry name" value="YqjM-like"/>
</dbReference>
<gene>
    <name evidence="7" type="ORF">BHK69_17100</name>
</gene>
<dbReference type="Pfam" id="PF00724">
    <property type="entry name" value="Oxidored_FMN"/>
    <property type="match status" value="1"/>
</dbReference>
<feature type="domain" description="NADH:flavin oxidoreductase/NADH oxidase N-terminal" evidence="6">
    <location>
        <begin position="4"/>
        <end position="343"/>
    </location>
</feature>
<dbReference type="OrthoDB" id="9804454at2"/>
<dbReference type="InterPro" id="IPR001155">
    <property type="entry name" value="OxRdtase_FMN_N"/>
</dbReference>
<accession>A0A1D7U3H9</accession>
<sequence>MTHLFDLLTLRGTTLRNRVAVSPMCQYQATDGFADDYHVVHYGRFALGGFGLVMVEATGVSPEARITHGDLGLWDDAHIPGLSRIAAFLKAKGAVPGIQIGHAGPKASLLRPWHGNTPVLDTPLIAGEKRWQTVSPTARPAAEGWPTPVALDDDGIAKVKRDFANAAERALQAGFEVLELHCAHGFLLNAFLSPLTNKRRDAYGGSLENRMRLPLEIARELRAIWPQNRPLFVRISAVDGSRDGWTVEDSVVFSRELAKAGVDVIDNSSGGFGVFDYPNGYGFQTPFAARVRQGADIKTMAVGLIVDPRQAEAVIANGHADIVALGHAALNDPGFAFRAEQALGAAKPEEPFAGWPPQLGWWLDHRAKRLAALGPWAPAQTAA</sequence>
<dbReference type="GO" id="GO:0050661">
    <property type="term" value="F:NADP binding"/>
    <property type="evidence" value="ECO:0007669"/>
    <property type="project" value="InterPro"/>
</dbReference>
<evidence type="ECO:0000313" key="7">
    <source>
        <dbReference type="EMBL" id="AOO81939.1"/>
    </source>
</evidence>
<keyword evidence="8" id="KW-1185">Reference proteome</keyword>
<dbReference type="STRING" id="1526658.BHK69_17100"/>
<dbReference type="PANTHER" id="PTHR43303:SF4">
    <property type="entry name" value="NADPH DEHYDROGENASE C23G7.10C-RELATED"/>
    <property type="match status" value="1"/>
</dbReference>
<dbReference type="RefSeq" id="WP_069691149.1">
    <property type="nucleotide sequence ID" value="NZ_CP017147.1"/>
</dbReference>
<keyword evidence="2" id="KW-0285">Flavoprotein</keyword>
<dbReference type="Proteomes" id="UP000094969">
    <property type="component" value="Chromosome"/>
</dbReference>
<dbReference type="GO" id="GO:0010181">
    <property type="term" value="F:FMN binding"/>
    <property type="evidence" value="ECO:0007669"/>
    <property type="project" value="InterPro"/>
</dbReference>
<keyword evidence="5" id="KW-0560">Oxidoreductase</keyword>
<evidence type="ECO:0000256" key="5">
    <source>
        <dbReference type="ARBA" id="ARBA00023002"/>
    </source>
</evidence>
<dbReference type="Gene3D" id="3.20.20.70">
    <property type="entry name" value="Aldolase class I"/>
    <property type="match status" value="1"/>
</dbReference>
<proteinExistence type="predicted"/>
<reference evidence="7 8" key="1">
    <citation type="journal article" date="2015" name="Antonie Van Leeuwenhoek">
        <title>Bosea vaviloviae sp. nov., a new species of slow-growing rhizobia isolated from nodules of the relict species Vavilovia formosa (Stev.) Fed.</title>
        <authorList>
            <person name="Safronova V.I."/>
            <person name="Kuznetsova I.G."/>
            <person name="Sazanova A.L."/>
            <person name="Kimeklis A.K."/>
            <person name="Belimov A.A."/>
            <person name="Andronov E.E."/>
            <person name="Pinaev A.G."/>
            <person name="Chizhevskaya E.P."/>
            <person name="Pukhaev A.R."/>
            <person name="Popov K.P."/>
            <person name="Willems A."/>
            <person name="Tikhonovich I.A."/>
        </authorList>
    </citation>
    <scope>NUCLEOTIDE SEQUENCE [LARGE SCALE GENOMIC DNA]</scope>
    <source>
        <strain evidence="7 8">Vaf18</strain>
    </source>
</reference>
<dbReference type="GO" id="GO:0003959">
    <property type="term" value="F:NADPH dehydrogenase activity"/>
    <property type="evidence" value="ECO:0007669"/>
    <property type="project" value="InterPro"/>
</dbReference>
<dbReference type="AlphaFoldDB" id="A0A1D7U3H9"/>
<evidence type="ECO:0000313" key="8">
    <source>
        <dbReference type="Proteomes" id="UP000094969"/>
    </source>
</evidence>
<dbReference type="InterPro" id="IPR013785">
    <property type="entry name" value="Aldolase_TIM"/>
</dbReference>
<name>A0A1D7U3H9_9HYPH</name>
<keyword evidence="3" id="KW-0288">FMN</keyword>
<evidence type="ECO:0000256" key="1">
    <source>
        <dbReference type="ARBA" id="ARBA00001917"/>
    </source>
</evidence>
<comment type="cofactor">
    <cofactor evidence="1">
        <name>FMN</name>
        <dbReference type="ChEBI" id="CHEBI:58210"/>
    </cofactor>
</comment>
<evidence type="ECO:0000256" key="2">
    <source>
        <dbReference type="ARBA" id="ARBA00022630"/>
    </source>
</evidence>
<keyword evidence="4" id="KW-0521">NADP</keyword>
<dbReference type="EMBL" id="CP017147">
    <property type="protein sequence ID" value="AOO81939.1"/>
    <property type="molecule type" value="Genomic_DNA"/>
</dbReference>
<organism evidence="7 8">
    <name type="scientific">Bosea vaviloviae</name>
    <dbReference type="NCBI Taxonomy" id="1526658"/>
    <lineage>
        <taxon>Bacteria</taxon>
        <taxon>Pseudomonadati</taxon>
        <taxon>Pseudomonadota</taxon>
        <taxon>Alphaproteobacteria</taxon>
        <taxon>Hyphomicrobiales</taxon>
        <taxon>Boseaceae</taxon>
        <taxon>Bosea</taxon>
    </lineage>
</organism>
<evidence type="ECO:0000256" key="4">
    <source>
        <dbReference type="ARBA" id="ARBA00022857"/>
    </source>
</evidence>
<dbReference type="KEGG" id="bvv:BHK69_17100"/>